<dbReference type="AlphaFoldDB" id="A0AA38IDS7"/>
<name>A0AA38IDS7_9CUCU</name>
<proteinExistence type="predicted"/>
<reference evidence="1" key="1">
    <citation type="journal article" date="2023" name="G3 (Bethesda)">
        <title>Whole genome assemblies of Zophobas morio and Tenebrio molitor.</title>
        <authorList>
            <person name="Kaur S."/>
            <person name="Stinson S.A."/>
            <person name="diCenzo G.C."/>
        </authorList>
    </citation>
    <scope>NUCLEOTIDE SEQUENCE</scope>
    <source>
        <strain evidence="1">QUZm001</strain>
    </source>
</reference>
<evidence type="ECO:0000313" key="2">
    <source>
        <dbReference type="Proteomes" id="UP001168821"/>
    </source>
</evidence>
<dbReference type="EMBL" id="JALNTZ010000004">
    <property type="protein sequence ID" value="KAJ3653284.1"/>
    <property type="molecule type" value="Genomic_DNA"/>
</dbReference>
<gene>
    <name evidence="1" type="ORF">Zmor_012544</name>
</gene>
<evidence type="ECO:0000313" key="1">
    <source>
        <dbReference type="EMBL" id="KAJ3653284.1"/>
    </source>
</evidence>
<protein>
    <submittedName>
        <fullName evidence="1">Uncharacterized protein</fullName>
    </submittedName>
</protein>
<sequence length="135" mass="15288">MAGRNSDAELRDCYRDDVISLNEASAIIEREINSASRKACVRAAGVAGRTQQENPLRFLSTERRLLLADTPSGRNKIQQLHNTDKTSCDKFMQNNVTFTKRSPLVQEHREVLCELRRNQEWTSGSDPRSKSAPLN</sequence>
<keyword evidence="2" id="KW-1185">Reference proteome</keyword>
<organism evidence="1 2">
    <name type="scientific">Zophobas morio</name>
    <dbReference type="NCBI Taxonomy" id="2755281"/>
    <lineage>
        <taxon>Eukaryota</taxon>
        <taxon>Metazoa</taxon>
        <taxon>Ecdysozoa</taxon>
        <taxon>Arthropoda</taxon>
        <taxon>Hexapoda</taxon>
        <taxon>Insecta</taxon>
        <taxon>Pterygota</taxon>
        <taxon>Neoptera</taxon>
        <taxon>Endopterygota</taxon>
        <taxon>Coleoptera</taxon>
        <taxon>Polyphaga</taxon>
        <taxon>Cucujiformia</taxon>
        <taxon>Tenebrionidae</taxon>
        <taxon>Zophobas</taxon>
    </lineage>
</organism>
<accession>A0AA38IDS7</accession>
<comment type="caution">
    <text evidence="1">The sequence shown here is derived from an EMBL/GenBank/DDBJ whole genome shotgun (WGS) entry which is preliminary data.</text>
</comment>
<dbReference type="Proteomes" id="UP001168821">
    <property type="component" value="Unassembled WGS sequence"/>
</dbReference>